<evidence type="ECO:0000256" key="9">
    <source>
        <dbReference type="ARBA" id="ARBA00023033"/>
    </source>
</evidence>
<sequence length="499" mass="56511">MEDILLYTSLSLIFILFTFKFLFQSKRRRYTNLPPTPSSLPIIGHLHLLKPPVHRTFHRLSKTHGPVFSLWFGSRRVVIVSSSAAAEECFTKNDIVLANRPRLLVGKHITYNWSTTGTSSYGDHWRNLRRISAIEIFSSQRLNMFSTIRKDEVKQLVHKLAQNSSSGNFAKVEMKSMFHELTFNIIMMMVAGKRYYGDNVNVSNKEEAKQVRKMIVEAISYAGGANPADFLPVLNWTGASGYEKKVRELGKRIDAFLQGLVDEHRGIKTNTMIDHLLSLQDSQPEYYTDQIIKGFILQLLMAGTDSSAVTLEWVMSNLLNHLHVLKKARAELDSHLGPDRLVDEPDVSKLPYLQSIVSETLRLYPAAPLLVPHLSSDDCTIGGFDVPRDTMVLVNAWAIHRDPKLWDDPESFKPERFISSKDEAYKFMPFGNGRRACPGAGLAQRVVGLTLGSLIQCFEWERVDEKDIDMTEGKGLTMPKVVPLEAMCKARPIVNKIFT</sequence>
<keyword evidence="7 12" id="KW-0560">Oxidoreductase</keyword>
<dbReference type="InterPro" id="IPR050651">
    <property type="entry name" value="Plant_Cytochrome_P450_Monoox"/>
</dbReference>
<evidence type="ECO:0000256" key="10">
    <source>
        <dbReference type="ARBA" id="ARBA00023136"/>
    </source>
</evidence>
<evidence type="ECO:0000256" key="12">
    <source>
        <dbReference type="RuleBase" id="RU000461"/>
    </source>
</evidence>
<keyword evidence="3 11" id="KW-0349">Heme</keyword>
<comment type="caution">
    <text evidence="14">The sequence shown here is derived from an EMBL/GenBank/DDBJ whole genome shotgun (WGS) entry which is preliminary data.</text>
</comment>
<keyword evidence="8 11" id="KW-0408">Iron</keyword>
<evidence type="ECO:0000256" key="1">
    <source>
        <dbReference type="ARBA" id="ARBA00004167"/>
    </source>
</evidence>
<dbReference type="InterPro" id="IPR002401">
    <property type="entry name" value="Cyt_P450_E_grp-I"/>
</dbReference>
<dbReference type="Proteomes" id="UP001457282">
    <property type="component" value="Unassembled WGS sequence"/>
</dbReference>
<keyword evidence="5 11" id="KW-0479">Metal-binding</keyword>
<comment type="subcellular location">
    <subcellularLocation>
        <location evidence="1">Membrane</location>
        <topology evidence="1">Single-pass membrane protein</topology>
    </subcellularLocation>
</comment>
<evidence type="ECO:0000256" key="4">
    <source>
        <dbReference type="ARBA" id="ARBA00022692"/>
    </source>
</evidence>
<reference evidence="14 15" key="1">
    <citation type="journal article" date="2023" name="G3 (Bethesda)">
        <title>A chromosome-length genome assembly and annotation of blackberry (Rubus argutus, cv. 'Hillquist').</title>
        <authorList>
            <person name="Bruna T."/>
            <person name="Aryal R."/>
            <person name="Dudchenko O."/>
            <person name="Sargent D.J."/>
            <person name="Mead D."/>
            <person name="Buti M."/>
            <person name="Cavallini A."/>
            <person name="Hytonen T."/>
            <person name="Andres J."/>
            <person name="Pham M."/>
            <person name="Weisz D."/>
            <person name="Mascagni F."/>
            <person name="Usai G."/>
            <person name="Natali L."/>
            <person name="Bassil N."/>
            <person name="Fernandez G.E."/>
            <person name="Lomsadze A."/>
            <person name="Armour M."/>
            <person name="Olukolu B."/>
            <person name="Poorten T."/>
            <person name="Britton C."/>
            <person name="Davik J."/>
            <person name="Ashrafi H."/>
            <person name="Aiden E.L."/>
            <person name="Borodovsky M."/>
            <person name="Worthington M."/>
        </authorList>
    </citation>
    <scope>NUCLEOTIDE SEQUENCE [LARGE SCALE GENOMIC DNA]</scope>
    <source>
        <strain evidence="14">PI 553951</strain>
    </source>
</reference>
<keyword evidence="15" id="KW-1185">Reference proteome</keyword>
<keyword evidence="10 13" id="KW-0472">Membrane</keyword>
<dbReference type="PRINTS" id="PR00463">
    <property type="entry name" value="EP450I"/>
</dbReference>
<evidence type="ECO:0000313" key="14">
    <source>
        <dbReference type="EMBL" id="KAK9949056.1"/>
    </source>
</evidence>
<keyword evidence="6 13" id="KW-1133">Transmembrane helix</keyword>
<dbReference type="GO" id="GO:0004497">
    <property type="term" value="F:monooxygenase activity"/>
    <property type="evidence" value="ECO:0007669"/>
    <property type="project" value="UniProtKB-KW"/>
</dbReference>
<dbReference type="GO" id="GO:0016020">
    <property type="term" value="C:membrane"/>
    <property type="evidence" value="ECO:0007669"/>
    <property type="project" value="UniProtKB-SubCell"/>
</dbReference>
<dbReference type="InterPro" id="IPR017972">
    <property type="entry name" value="Cyt_P450_CS"/>
</dbReference>
<evidence type="ECO:0000256" key="5">
    <source>
        <dbReference type="ARBA" id="ARBA00022723"/>
    </source>
</evidence>
<dbReference type="GO" id="GO:0005506">
    <property type="term" value="F:iron ion binding"/>
    <property type="evidence" value="ECO:0007669"/>
    <property type="project" value="InterPro"/>
</dbReference>
<dbReference type="PRINTS" id="PR00385">
    <property type="entry name" value="P450"/>
</dbReference>
<comment type="similarity">
    <text evidence="2 12">Belongs to the cytochrome P450 family.</text>
</comment>
<dbReference type="PANTHER" id="PTHR47947:SF62">
    <property type="entry name" value="CYTOCHROME P450, FAMILY 81, SUBFAMILY D, POLYPEPTIDE 5"/>
    <property type="match status" value="1"/>
</dbReference>
<keyword evidence="9 12" id="KW-0503">Monooxygenase</keyword>
<dbReference type="Gene3D" id="1.10.630.10">
    <property type="entry name" value="Cytochrome P450"/>
    <property type="match status" value="1"/>
</dbReference>
<dbReference type="AlphaFoldDB" id="A0AAW1YK87"/>
<organism evidence="14 15">
    <name type="scientific">Rubus argutus</name>
    <name type="common">Southern blackberry</name>
    <dbReference type="NCBI Taxonomy" id="59490"/>
    <lineage>
        <taxon>Eukaryota</taxon>
        <taxon>Viridiplantae</taxon>
        <taxon>Streptophyta</taxon>
        <taxon>Embryophyta</taxon>
        <taxon>Tracheophyta</taxon>
        <taxon>Spermatophyta</taxon>
        <taxon>Magnoliopsida</taxon>
        <taxon>eudicotyledons</taxon>
        <taxon>Gunneridae</taxon>
        <taxon>Pentapetalae</taxon>
        <taxon>rosids</taxon>
        <taxon>fabids</taxon>
        <taxon>Rosales</taxon>
        <taxon>Rosaceae</taxon>
        <taxon>Rosoideae</taxon>
        <taxon>Rosoideae incertae sedis</taxon>
        <taxon>Rubus</taxon>
    </lineage>
</organism>
<dbReference type="GO" id="GO:0020037">
    <property type="term" value="F:heme binding"/>
    <property type="evidence" value="ECO:0007669"/>
    <property type="project" value="InterPro"/>
</dbReference>
<dbReference type="InterPro" id="IPR001128">
    <property type="entry name" value="Cyt_P450"/>
</dbReference>
<feature type="transmembrane region" description="Helical" evidence="13">
    <location>
        <begin position="6"/>
        <end position="23"/>
    </location>
</feature>
<evidence type="ECO:0008006" key="16">
    <source>
        <dbReference type="Google" id="ProtNLM"/>
    </source>
</evidence>
<gene>
    <name evidence="14" type="ORF">M0R45_004602</name>
</gene>
<accession>A0AAW1YK87</accession>
<evidence type="ECO:0000256" key="7">
    <source>
        <dbReference type="ARBA" id="ARBA00023002"/>
    </source>
</evidence>
<dbReference type="CDD" id="cd20653">
    <property type="entry name" value="CYP81"/>
    <property type="match status" value="1"/>
</dbReference>
<evidence type="ECO:0000256" key="2">
    <source>
        <dbReference type="ARBA" id="ARBA00010617"/>
    </source>
</evidence>
<name>A0AAW1YK87_RUBAR</name>
<protein>
    <recommendedName>
        <fullName evidence="16">Cytochrome P450</fullName>
    </recommendedName>
</protein>
<keyword evidence="4 13" id="KW-0812">Transmembrane</keyword>
<evidence type="ECO:0000256" key="8">
    <source>
        <dbReference type="ARBA" id="ARBA00023004"/>
    </source>
</evidence>
<dbReference type="Pfam" id="PF00067">
    <property type="entry name" value="p450"/>
    <property type="match status" value="1"/>
</dbReference>
<dbReference type="PROSITE" id="PS00086">
    <property type="entry name" value="CYTOCHROME_P450"/>
    <property type="match status" value="1"/>
</dbReference>
<comment type="cofactor">
    <cofactor evidence="11">
        <name>heme</name>
        <dbReference type="ChEBI" id="CHEBI:30413"/>
    </cofactor>
</comment>
<dbReference type="PANTHER" id="PTHR47947">
    <property type="entry name" value="CYTOCHROME P450 82C3-RELATED"/>
    <property type="match status" value="1"/>
</dbReference>
<dbReference type="InterPro" id="IPR036396">
    <property type="entry name" value="Cyt_P450_sf"/>
</dbReference>
<evidence type="ECO:0000256" key="13">
    <source>
        <dbReference type="SAM" id="Phobius"/>
    </source>
</evidence>
<proteinExistence type="inferred from homology"/>
<dbReference type="SUPFAM" id="SSF48264">
    <property type="entry name" value="Cytochrome P450"/>
    <property type="match status" value="1"/>
</dbReference>
<evidence type="ECO:0000256" key="11">
    <source>
        <dbReference type="PIRSR" id="PIRSR602401-1"/>
    </source>
</evidence>
<evidence type="ECO:0000313" key="15">
    <source>
        <dbReference type="Proteomes" id="UP001457282"/>
    </source>
</evidence>
<feature type="binding site" description="axial binding residue" evidence="11">
    <location>
        <position position="437"/>
    </location>
    <ligand>
        <name>heme</name>
        <dbReference type="ChEBI" id="CHEBI:30413"/>
    </ligand>
    <ligandPart>
        <name>Fe</name>
        <dbReference type="ChEBI" id="CHEBI:18248"/>
    </ligandPart>
</feature>
<dbReference type="GO" id="GO:0016705">
    <property type="term" value="F:oxidoreductase activity, acting on paired donors, with incorporation or reduction of molecular oxygen"/>
    <property type="evidence" value="ECO:0007669"/>
    <property type="project" value="InterPro"/>
</dbReference>
<evidence type="ECO:0000256" key="6">
    <source>
        <dbReference type="ARBA" id="ARBA00022989"/>
    </source>
</evidence>
<dbReference type="FunFam" id="1.10.630.10:FF:000023">
    <property type="entry name" value="Cytochrome P450 family protein"/>
    <property type="match status" value="1"/>
</dbReference>
<dbReference type="EMBL" id="JBEDUW010000001">
    <property type="protein sequence ID" value="KAK9949056.1"/>
    <property type="molecule type" value="Genomic_DNA"/>
</dbReference>
<evidence type="ECO:0000256" key="3">
    <source>
        <dbReference type="ARBA" id="ARBA00022617"/>
    </source>
</evidence>